<evidence type="ECO:0000313" key="2">
    <source>
        <dbReference type="EMBL" id="QTE04110.1"/>
    </source>
</evidence>
<feature type="compositionally biased region" description="Polar residues" evidence="1">
    <location>
        <begin position="129"/>
        <end position="141"/>
    </location>
</feature>
<name>A0A8A4XEM1_9VIRU</name>
<sequence>MNSYQKALTVIWRYWLTLELWKKHTWADLTSFNNFLEWRVEDWGPMDVSLLLKPLRGWTYSKWSEIQPLSQDSLTTLVESLENQEDTLCTTFSWEDMEIVLVKYIERLLKERKDTTESSSSSQSTTATHINSTSTQSTLAVTPTGRVDVRPSTKKSSKKALDLLFADEKCAVASNEMTGRTSCSISKQVK</sequence>
<reference evidence="2" key="1">
    <citation type="submission" date="2020-09" db="EMBL/GenBank/DDBJ databases">
        <authorList>
            <person name="Dai Z."/>
            <person name="Yang S."/>
            <person name="Zhang W."/>
        </authorList>
    </citation>
    <scope>NUCLEOTIDE SEQUENCE</scope>
    <source>
        <strain evidence="2">Ybb117par024</strain>
    </source>
</reference>
<reference evidence="2" key="2">
    <citation type="journal article" date="2022" name="Gigascience">
        <title>Parvovirus dark matter in the cloaca of wild birds.</title>
        <authorList>
            <person name="Dai Z."/>
            <person name="Wang H."/>
            <person name="Wu H."/>
            <person name="Zhang Q."/>
            <person name="Ji L."/>
            <person name="Wang X."/>
            <person name="Shen Q."/>
            <person name="Yang S."/>
            <person name="Ma X."/>
            <person name="Shan T."/>
            <person name="Zhang W."/>
        </authorList>
    </citation>
    <scope>NUCLEOTIDE SEQUENCE</scope>
    <source>
        <strain evidence="2">Ybb117par024</strain>
    </source>
</reference>
<feature type="compositionally biased region" description="Low complexity" evidence="1">
    <location>
        <begin position="117"/>
        <end position="128"/>
    </location>
</feature>
<evidence type="ECO:0000256" key="1">
    <source>
        <dbReference type="SAM" id="MobiDB-lite"/>
    </source>
</evidence>
<feature type="region of interest" description="Disordered" evidence="1">
    <location>
        <begin position="115"/>
        <end position="153"/>
    </location>
</feature>
<accession>A0A8A4XEM1</accession>
<dbReference type="EMBL" id="MW046626">
    <property type="protein sequence ID" value="QTE04110.1"/>
    <property type="molecule type" value="Genomic_DNA"/>
</dbReference>
<organism evidence="2">
    <name type="scientific">Emberiza chrysophrys ambidensovirus</name>
    <dbReference type="NCBI Taxonomy" id="2794444"/>
    <lineage>
        <taxon>Viruses</taxon>
        <taxon>Monodnaviria</taxon>
        <taxon>Shotokuvirae</taxon>
        <taxon>Cossaviricota</taxon>
        <taxon>Quintoviricetes</taxon>
        <taxon>Piccovirales</taxon>
        <taxon>Parvoviridae</taxon>
        <taxon>Densovirinae</taxon>
        <taxon>Ambidensovirus</taxon>
    </lineage>
</organism>
<protein>
    <submittedName>
        <fullName evidence="2">Nonstructural protein</fullName>
    </submittedName>
</protein>
<proteinExistence type="predicted"/>